<feature type="transmembrane region" description="Helical" evidence="2">
    <location>
        <begin position="261"/>
        <end position="289"/>
    </location>
</feature>
<dbReference type="PROSITE" id="PS51034">
    <property type="entry name" value="ZP_2"/>
    <property type="match status" value="1"/>
</dbReference>
<dbReference type="GO" id="GO:2000344">
    <property type="term" value="P:positive regulation of acrosome reaction"/>
    <property type="evidence" value="ECO:0007669"/>
    <property type="project" value="TreeGrafter"/>
</dbReference>
<dbReference type="EMBL" id="JANPWB010000015">
    <property type="protein sequence ID" value="KAJ1092574.1"/>
    <property type="molecule type" value="Genomic_DNA"/>
</dbReference>
<evidence type="ECO:0000259" key="4">
    <source>
        <dbReference type="PROSITE" id="PS51034"/>
    </source>
</evidence>
<evidence type="ECO:0000256" key="2">
    <source>
        <dbReference type="SAM" id="Phobius"/>
    </source>
</evidence>
<proteinExistence type="predicted"/>
<keyword evidence="3" id="KW-0732">Signal</keyword>
<keyword evidence="6" id="KW-1185">Reference proteome</keyword>
<dbReference type="InterPro" id="IPR055355">
    <property type="entry name" value="ZP-C"/>
</dbReference>
<dbReference type="GO" id="GO:0031012">
    <property type="term" value="C:extracellular matrix"/>
    <property type="evidence" value="ECO:0007669"/>
    <property type="project" value="TreeGrafter"/>
</dbReference>
<sequence length="330" mass="36958">MLLWFWLLLAFGARWVSGRPVTGEELNLDADLGIATALNSTPETPLKEVHMGHEDLHAVLILLNDDLSYGRRYQTFQWGFPINLGARVDSASGEALKIYIDECYGAPTADLKTSGKSYAIIHNYGCLVDGKFGNSSFWHRENNSIIFTIQAFMLSEATEEQVYIHCSLGVWDTKKPVGLTRKSCSYDLFSSRPGWHLLEDPSLNSLCECCETACTRQSPPSRGDADPDHALALYRVALGPLTVQKKQSEWWEERCRSLKRFLLVATTFVGSCLLGALFTGSLLVCALSLGSYCRRRKLEAEIPESPYPPLPRLEKDLEVHFDENDQATVE</sequence>
<name>A0AAV7LNI9_PLEWA</name>
<dbReference type="PANTHER" id="PTHR11576">
    <property type="entry name" value="ZONA PELLUCIDA SPERM-BINDING PROTEIN 3"/>
    <property type="match status" value="1"/>
</dbReference>
<dbReference type="GO" id="GO:0035803">
    <property type="term" value="P:egg coat formation"/>
    <property type="evidence" value="ECO:0007669"/>
    <property type="project" value="TreeGrafter"/>
</dbReference>
<dbReference type="InterPro" id="IPR001507">
    <property type="entry name" value="ZP_dom"/>
</dbReference>
<evidence type="ECO:0000256" key="3">
    <source>
        <dbReference type="SAM" id="SignalP"/>
    </source>
</evidence>
<evidence type="ECO:0000256" key="1">
    <source>
        <dbReference type="ARBA" id="ARBA00023157"/>
    </source>
</evidence>
<dbReference type="Proteomes" id="UP001066276">
    <property type="component" value="Chromosome 11"/>
</dbReference>
<dbReference type="Pfam" id="PF00100">
    <property type="entry name" value="Zona_pellucida"/>
    <property type="match status" value="1"/>
</dbReference>
<gene>
    <name evidence="5" type="ORF">NDU88_005684</name>
</gene>
<feature type="domain" description="ZP" evidence="4">
    <location>
        <begin position="1"/>
        <end position="191"/>
    </location>
</feature>
<dbReference type="InterPro" id="IPR042235">
    <property type="entry name" value="ZP-C_dom"/>
</dbReference>
<protein>
    <recommendedName>
        <fullName evidence="4">ZP domain-containing protein</fullName>
    </recommendedName>
</protein>
<feature type="signal peptide" evidence="3">
    <location>
        <begin position="1"/>
        <end position="18"/>
    </location>
</feature>
<dbReference type="AlphaFoldDB" id="A0AAV7LNI9"/>
<keyword evidence="2" id="KW-0472">Membrane</keyword>
<evidence type="ECO:0000313" key="6">
    <source>
        <dbReference type="Proteomes" id="UP001066276"/>
    </source>
</evidence>
<keyword evidence="2" id="KW-1133">Transmembrane helix</keyword>
<dbReference type="GO" id="GO:0032190">
    <property type="term" value="F:acrosin binding"/>
    <property type="evidence" value="ECO:0007669"/>
    <property type="project" value="TreeGrafter"/>
</dbReference>
<dbReference type="GO" id="GO:0007339">
    <property type="term" value="P:binding of sperm to zona pellucida"/>
    <property type="evidence" value="ECO:0007669"/>
    <property type="project" value="TreeGrafter"/>
</dbReference>
<dbReference type="FunFam" id="2.60.40.4100:FF:000002">
    <property type="entry name" value="Zona pellucida sperm-binding protein 3"/>
    <property type="match status" value="1"/>
</dbReference>
<reference evidence="5" key="1">
    <citation type="journal article" date="2022" name="bioRxiv">
        <title>Sequencing and chromosome-scale assembly of the giantPleurodeles waltlgenome.</title>
        <authorList>
            <person name="Brown T."/>
            <person name="Elewa A."/>
            <person name="Iarovenko S."/>
            <person name="Subramanian E."/>
            <person name="Araus A.J."/>
            <person name="Petzold A."/>
            <person name="Susuki M."/>
            <person name="Suzuki K.-i.T."/>
            <person name="Hayashi T."/>
            <person name="Toyoda A."/>
            <person name="Oliveira C."/>
            <person name="Osipova E."/>
            <person name="Leigh N.D."/>
            <person name="Simon A."/>
            <person name="Yun M.H."/>
        </authorList>
    </citation>
    <scope>NUCLEOTIDE SEQUENCE</scope>
    <source>
        <strain evidence="5">20211129_DDA</strain>
        <tissue evidence="5">Liver</tissue>
    </source>
</reference>
<feature type="chain" id="PRO_5043865902" description="ZP domain-containing protein" evidence="3">
    <location>
        <begin position="19"/>
        <end position="330"/>
    </location>
</feature>
<organism evidence="5 6">
    <name type="scientific">Pleurodeles waltl</name>
    <name type="common">Iberian ribbed newt</name>
    <dbReference type="NCBI Taxonomy" id="8319"/>
    <lineage>
        <taxon>Eukaryota</taxon>
        <taxon>Metazoa</taxon>
        <taxon>Chordata</taxon>
        <taxon>Craniata</taxon>
        <taxon>Vertebrata</taxon>
        <taxon>Euteleostomi</taxon>
        <taxon>Amphibia</taxon>
        <taxon>Batrachia</taxon>
        <taxon>Caudata</taxon>
        <taxon>Salamandroidea</taxon>
        <taxon>Salamandridae</taxon>
        <taxon>Pleurodelinae</taxon>
        <taxon>Pleurodeles</taxon>
    </lineage>
</organism>
<accession>A0AAV7LNI9</accession>
<keyword evidence="1" id="KW-1015">Disulfide bond</keyword>
<keyword evidence="2" id="KW-0812">Transmembrane</keyword>
<evidence type="ECO:0000313" key="5">
    <source>
        <dbReference type="EMBL" id="KAJ1092574.1"/>
    </source>
</evidence>
<dbReference type="PANTHER" id="PTHR11576:SF14">
    <property type="entry name" value="ZP DOMAIN-CONTAINING PROTEIN"/>
    <property type="match status" value="1"/>
</dbReference>
<dbReference type="Gene3D" id="2.60.40.4100">
    <property type="entry name" value="Zona pellucida, ZP-C domain"/>
    <property type="match status" value="1"/>
</dbReference>
<comment type="caution">
    <text evidence="5">The sequence shown here is derived from an EMBL/GenBank/DDBJ whole genome shotgun (WGS) entry which is preliminary data.</text>
</comment>